<dbReference type="EnsemblPlants" id="KQL22585">
    <property type="protein sequence ID" value="KQL22585"/>
    <property type="gene ID" value="SETIT_030474mg"/>
</dbReference>
<dbReference type="GO" id="GO:0005783">
    <property type="term" value="C:endoplasmic reticulum"/>
    <property type="evidence" value="ECO:0007669"/>
    <property type="project" value="UniProtKB-ARBA"/>
</dbReference>
<dbReference type="EMBL" id="AGNK02000692">
    <property type="status" value="NOT_ANNOTATED_CDS"/>
    <property type="molecule type" value="Genomic_DNA"/>
</dbReference>
<feature type="region of interest" description="Disordered" evidence="1">
    <location>
        <begin position="297"/>
        <end position="331"/>
    </location>
</feature>
<evidence type="ECO:0000259" key="2">
    <source>
        <dbReference type="PROSITE" id="PS50076"/>
    </source>
</evidence>
<evidence type="ECO:0000313" key="3">
    <source>
        <dbReference type="EnsemblPlants" id="KQL22585"/>
    </source>
</evidence>
<keyword evidence="4" id="KW-1185">Reference proteome</keyword>
<dbReference type="PROSITE" id="PS00636">
    <property type="entry name" value="DNAJ_1"/>
    <property type="match status" value="1"/>
</dbReference>
<dbReference type="PANTHER" id="PTHR44743:SF11">
    <property type="entry name" value="PUTATIVE, EXPRESSED-RELATED"/>
    <property type="match status" value="1"/>
</dbReference>
<dbReference type="Gramene" id="KQL22585">
    <property type="protein sequence ID" value="KQL22585"/>
    <property type="gene ID" value="SETIT_030474mg"/>
</dbReference>
<dbReference type="STRING" id="4555.K3ZV43"/>
<reference evidence="3" key="2">
    <citation type="submission" date="2018-08" db="UniProtKB">
        <authorList>
            <consortium name="EnsemblPlants"/>
        </authorList>
    </citation>
    <scope>IDENTIFICATION</scope>
    <source>
        <strain evidence="3">Yugu1</strain>
    </source>
</reference>
<evidence type="ECO:0000313" key="4">
    <source>
        <dbReference type="Proteomes" id="UP000004995"/>
    </source>
</evidence>
<reference evidence="4" key="1">
    <citation type="journal article" date="2012" name="Nat. Biotechnol.">
        <title>Reference genome sequence of the model plant Setaria.</title>
        <authorList>
            <person name="Bennetzen J.L."/>
            <person name="Schmutz J."/>
            <person name="Wang H."/>
            <person name="Percifield R."/>
            <person name="Hawkins J."/>
            <person name="Pontaroli A.C."/>
            <person name="Estep M."/>
            <person name="Feng L."/>
            <person name="Vaughn J.N."/>
            <person name="Grimwood J."/>
            <person name="Jenkins J."/>
            <person name="Barry K."/>
            <person name="Lindquist E."/>
            <person name="Hellsten U."/>
            <person name="Deshpande S."/>
            <person name="Wang X."/>
            <person name="Wu X."/>
            <person name="Mitros T."/>
            <person name="Triplett J."/>
            <person name="Yang X."/>
            <person name="Ye C.Y."/>
            <person name="Mauro-Herrera M."/>
            <person name="Wang L."/>
            <person name="Li P."/>
            <person name="Sharma M."/>
            <person name="Sharma R."/>
            <person name="Ronald P.C."/>
            <person name="Panaud O."/>
            <person name="Kellogg E.A."/>
            <person name="Brutnell T.P."/>
            <person name="Doust A.N."/>
            <person name="Tuskan G.A."/>
            <person name="Rokhsar D."/>
            <person name="Devos K.M."/>
        </authorList>
    </citation>
    <scope>NUCLEOTIDE SEQUENCE [LARGE SCALE GENOMIC DNA]</scope>
    <source>
        <strain evidence="4">cv. Yugu1</strain>
    </source>
</reference>
<sequence length="331" mass="35764">MPGVGCHPGMTGGPAWHNFRVPARNDPLTTQPYPPQYTISPTVRSLPSSSSTQTPLSLPFLFNLRLPSCLLPPSLVAPYPHCLLPCPSPPWRSPRTPTACCHALLLRGERYFSHALPANKNFSSVPLNPSTHRSSPSRIRCLCSAAASPRAVRLLLGLPMDAGAGAGSGNASGGGGGASACCYYALLGIRKNASATDIRTAYRRLAMKWHPDRWASDPGAAGEAKRRFQRIQEAYSVLSDKGKKAMYDAGLFDPLDADDQDFSDFMQEVLVMMDNVKNEKPDTLEDLQKMLEDIVKGDEGSRGGGVGLGGRVPPDGVRRARVAPYPQQQRR</sequence>
<dbReference type="Pfam" id="PF00226">
    <property type="entry name" value="DnaJ"/>
    <property type="match status" value="1"/>
</dbReference>
<protein>
    <recommendedName>
        <fullName evidence="2">J domain-containing protein</fullName>
    </recommendedName>
</protein>
<feature type="domain" description="J" evidence="2">
    <location>
        <begin position="182"/>
        <end position="251"/>
    </location>
</feature>
<dbReference type="eggNOG" id="KOG0714">
    <property type="taxonomic scope" value="Eukaryota"/>
</dbReference>
<dbReference type="SUPFAM" id="SSF46565">
    <property type="entry name" value="Chaperone J-domain"/>
    <property type="match status" value="1"/>
</dbReference>
<organism evidence="3 4">
    <name type="scientific">Setaria italica</name>
    <name type="common">Foxtail millet</name>
    <name type="synonym">Panicum italicum</name>
    <dbReference type="NCBI Taxonomy" id="4555"/>
    <lineage>
        <taxon>Eukaryota</taxon>
        <taxon>Viridiplantae</taxon>
        <taxon>Streptophyta</taxon>
        <taxon>Embryophyta</taxon>
        <taxon>Tracheophyta</taxon>
        <taxon>Spermatophyta</taxon>
        <taxon>Magnoliopsida</taxon>
        <taxon>Liliopsida</taxon>
        <taxon>Poales</taxon>
        <taxon>Poaceae</taxon>
        <taxon>PACMAD clade</taxon>
        <taxon>Panicoideae</taxon>
        <taxon>Panicodae</taxon>
        <taxon>Paniceae</taxon>
        <taxon>Cenchrinae</taxon>
        <taxon>Setaria</taxon>
    </lineage>
</organism>
<feature type="region of interest" description="Disordered" evidence="1">
    <location>
        <begin position="30"/>
        <end position="50"/>
    </location>
</feature>
<dbReference type="PANTHER" id="PTHR44743">
    <property type="entry name" value="PUTATIVE, EXPRESSED-RELATED"/>
    <property type="match status" value="1"/>
</dbReference>
<dbReference type="HOGENOM" id="CLU_840453_0_0_1"/>
<dbReference type="SMART" id="SM00271">
    <property type="entry name" value="DnaJ"/>
    <property type="match status" value="1"/>
</dbReference>
<dbReference type="InterPro" id="IPR001623">
    <property type="entry name" value="DnaJ_domain"/>
</dbReference>
<dbReference type="InterPro" id="IPR018253">
    <property type="entry name" value="DnaJ_domain_CS"/>
</dbReference>
<dbReference type="Proteomes" id="UP000004995">
    <property type="component" value="Unassembled WGS sequence"/>
</dbReference>
<dbReference type="PRINTS" id="PR00625">
    <property type="entry name" value="JDOMAIN"/>
</dbReference>
<dbReference type="InParanoid" id="K3ZV43"/>
<accession>K3ZV43</accession>
<dbReference type="CDD" id="cd06257">
    <property type="entry name" value="DnaJ"/>
    <property type="match status" value="1"/>
</dbReference>
<dbReference type="InterPro" id="IPR036869">
    <property type="entry name" value="J_dom_sf"/>
</dbReference>
<feature type="compositionally biased region" description="Low complexity" evidence="1">
    <location>
        <begin position="36"/>
        <end position="50"/>
    </location>
</feature>
<proteinExistence type="predicted"/>
<dbReference type="PROSITE" id="PS50076">
    <property type="entry name" value="DNAJ_2"/>
    <property type="match status" value="1"/>
</dbReference>
<name>K3ZV43_SETIT</name>
<dbReference type="AlphaFoldDB" id="K3ZV43"/>
<dbReference type="Gene3D" id="1.10.287.110">
    <property type="entry name" value="DnaJ domain"/>
    <property type="match status" value="1"/>
</dbReference>
<evidence type="ECO:0000256" key="1">
    <source>
        <dbReference type="SAM" id="MobiDB-lite"/>
    </source>
</evidence>
<dbReference type="ExpressionAtlas" id="K3ZV43">
    <property type="expression patterns" value="baseline"/>
</dbReference>